<dbReference type="Pfam" id="PF19843">
    <property type="entry name" value="DUF6318"/>
    <property type="match status" value="1"/>
</dbReference>
<sequence length="153" mass="16636">METPTSAAPDPVEPELPAAAKEASEAGARAFIMYYWDLINYAQVTGDVKALKAVSGPNCDRCDAGISAVRKVYRGGGHITDGRYTPSLTAVTKLEAENRSLYAFEAKAQITNVAHTAVDADGQIQQFKASTTNYVVDVLWVDNHWRLDVMEVV</sequence>
<proteinExistence type="predicted"/>
<protein>
    <recommendedName>
        <fullName evidence="1">DUF6318 domain-containing protein</fullName>
    </recommendedName>
</protein>
<gene>
    <name evidence="2" type="ORF">FHP29_01210</name>
</gene>
<organism evidence="2 3">
    <name type="scientific">Nocardioides albidus</name>
    <dbReference type="NCBI Taxonomy" id="1517589"/>
    <lineage>
        <taxon>Bacteria</taxon>
        <taxon>Bacillati</taxon>
        <taxon>Actinomycetota</taxon>
        <taxon>Actinomycetes</taxon>
        <taxon>Propionibacteriales</taxon>
        <taxon>Nocardioidaceae</taxon>
        <taxon>Nocardioides</taxon>
    </lineage>
</organism>
<evidence type="ECO:0000313" key="3">
    <source>
        <dbReference type="Proteomes" id="UP000313231"/>
    </source>
</evidence>
<evidence type="ECO:0000313" key="2">
    <source>
        <dbReference type="EMBL" id="TNM49503.1"/>
    </source>
</evidence>
<keyword evidence="3" id="KW-1185">Reference proteome</keyword>
<dbReference type="Proteomes" id="UP000313231">
    <property type="component" value="Unassembled WGS sequence"/>
</dbReference>
<reference evidence="2 3" key="1">
    <citation type="journal article" date="2016" name="Int. J. Syst. Evol. Microbiol.">
        <title>Nocardioides albidus sp. nov., an actinobacterium isolated from garden soil.</title>
        <authorList>
            <person name="Singh H."/>
            <person name="Du J."/>
            <person name="Trinh H."/>
            <person name="Won K."/>
            <person name="Yang J.E."/>
            <person name="Yin C."/>
            <person name="Kook M."/>
            <person name="Yi T.H."/>
        </authorList>
    </citation>
    <scope>NUCLEOTIDE SEQUENCE [LARGE SCALE GENOMIC DNA]</scope>
    <source>
        <strain evidence="2 3">CCTCC AB 2015297</strain>
    </source>
</reference>
<dbReference type="OrthoDB" id="3790540at2"/>
<comment type="caution">
    <text evidence="2">The sequence shown here is derived from an EMBL/GenBank/DDBJ whole genome shotgun (WGS) entry which is preliminary data.</text>
</comment>
<dbReference type="AlphaFoldDB" id="A0A5C4WNK5"/>
<dbReference type="EMBL" id="VDMP01000012">
    <property type="protein sequence ID" value="TNM49503.1"/>
    <property type="molecule type" value="Genomic_DNA"/>
</dbReference>
<feature type="domain" description="DUF6318" evidence="1">
    <location>
        <begin position="3"/>
        <end position="149"/>
    </location>
</feature>
<evidence type="ECO:0000259" key="1">
    <source>
        <dbReference type="Pfam" id="PF19843"/>
    </source>
</evidence>
<name>A0A5C4WNK5_9ACTN</name>
<dbReference type="InterPro" id="IPR046281">
    <property type="entry name" value="DUF6318"/>
</dbReference>
<accession>A0A5C4WNK5</accession>